<organism evidence="3 4">
    <name type="scientific">Flavisolibacter ginsengisoli DSM 18119</name>
    <dbReference type="NCBI Taxonomy" id="1121884"/>
    <lineage>
        <taxon>Bacteria</taxon>
        <taxon>Pseudomonadati</taxon>
        <taxon>Bacteroidota</taxon>
        <taxon>Chitinophagia</taxon>
        <taxon>Chitinophagales</taxon>
        <taxon>Chitinophagaceae</taxon>
        <taxon>Flavisolibacter</taxon>
    </lineage>
</organism>
<accession>A0A1M5CAM4</accession>
<dbReference type="Proteomes" id="UP000184048">
    <property type="component" value="Unassembled WGS sequence"/>
</dbReference>
<evidence type="ECO:0000256" key="1">
    <source>
        <dbReference type="SAM" id="SignalP"/>
    </source>
</evidence>
<dbReference type="RefSeq" id="WP_072836001.1">
    <property type="nucleotide sequence ID" value="NZ_FQUU01000012.1"/>
</dbReference>
<reference evidence="3 4" key="1">
    <citation type="submission" date="2016-11" db="EMBL/GenBank/DDBJ databases">
        <authorList>
            <person name="Jaros S."/>
            <person name="Januszkiewicz K."/>
            <person name="Wedrychowicz H."/>
        </authorList>
    </citation>
    <scope>NUCLEOTIDE SEQUENCE [LARGE SCALE GENOMIC DNA]</scope>
    <source>
        <strain evidence="3 4">DSM 18119</strain>
    </source>
</reference>
<keyword evidence="4" id="KW-1185">Reference proteome</keyword>
<keyword evidence="1" id="KW-0732">Signal</keyword>
<evidence type="ECO:0000259" key="2">
    <source>
        <dbReference type="Pfam" id="PF01433"/>
    </source>
</evidence>
<dbReference type="GO" id="GO:0008237">
    <property type="term" value="F:metallopeptidase activity"/>
    <property type="evidence" value="ECO:0007669"/>
    <property type="project" value="InterPro"/>
</dbReference>
<dbReference type="InterPro" id="IPR014782">
    <property type="entry name" value="Peptidase_M1_dom"/>
</dbReference>
<evidence type="ECO:0000313" key="4">
    <source>
        <dbReference type="Proteomes" id="UP000184048"/>
    </source>
</evidence>
<dbReference type="InterPro" id="IPR027268">
    <property type="entry name" value="Peptidase_M4/M1_CTD_sf"/>
</dbReference>
<gene>
    <name evidence="3" type="ORF">SAMN02745131_02843</name>
</gene>
<feature type="domain" description="Peptidase M1 membrane alanine aminopeptidase" evidence="2">
    <location>
        <begin position="379"/>
        <end position="529"/>
    </location>
</feature>
<evidence type="ECO:0000313" key="3">
    <source>
        <dbReference type="EMBL" id="SHF51740.1"/>
    </source>
</evidence>
<dbReference type="SUPFAM" id="SSF55486">
    <property type="entry name" value="Metalloproteases ('zincins'), catalytic domain"/>
    <property type="match status" value="1"/>
</dbReference>
<dbReference type="OrthoDB" id="9814383at2"/>
<dbReference type="Pfam" id="PF01433">
    <property type="entry name" value="Peptidase_M1"/>
    <property type="match status" value="1"/>
</dbReference>
<dbReference type="STRING" id="1121884.SAMN02745131_02843"/>
<name>A0A1M5CAM4_9BACT</name>
<feature type="signal peptide" evidence="1">
    <location>
        <begin position="1"/>
        <end position="19"/>
    </location>
</feature>
<protein>
    <recommendedName>
        <fullName evidence="2">Peptidase M1 membrane alanine aminopeptidase domain-containing protein</fullName>
    </recommendedName>
</protein>
<dbReference type="AlphaFoldDB" id="A0A1M5CAM4"/>
<proteinExistence type="predicted"/>
<sequence length="631" mass="71951">MFRLIVVVLFTISFNLAHAQELYTPRDVKKAYEKGTRSRDGRPGSNYWQNRAHYNISLSVAPPNRTIQGSETITYFNNSPDTLSFLAFKLIVNIHKPGAPRTGGANEKYLTQGVHIDSFSVNGKAQAWNNQPYYYTTVPVKLNQPLNAKDSVQLFIKWHYDVSLQSGREGMIDSTSYFLAYSYPRVAVYDDYQGWDFTNFNDALEFYNDFNSYSVQVQVPENYVVWGTGTLLNPSEVLQPGIAKKFSNSLTSDEVVHVATQQELLQKQVTRQNGMNTWKFSAHNVPDVAFGISDHFVWDASSVVVDGKTGRRASAQAAYNDTAADFHHVVHFAKEALAWLSNNWPGIPYPYEKTTVFQGYAGMEYPMMANDETYDDTSFSRFVAMHEIAHTYMPFYMGINETRYGFMDEGWATTFECLFNRDMMGTEKADSMFKLFRVVDWNNDPSQSQDLPIITPGPNLSGGGLGINEYGKPALGYLAIKDMLGDQLFKKCLHEYMSQWNGKHPLPWDFFYSFNRTSGQNLDWFWNNWFFSHNYIDLSIKNISKTKTGSFVAIENVGGMAAPFDLFIHYKDGTSERIHQSAAVWKNNQHKSLIKIKSKKEPDSVRIDGGLFMDADNSNNSWPRDKSIAYK</sequence>
<feature type="chain" id="PRO_5012815855" description="Peptidase M1 membrane alanine aminopeptidase domain-containing protein" evidence="1">
    <location>
        <begin position="20"/>
        <end position="631"/>
    </location>
</feature>
<dbReference type="CDD" id="cd09604">
    <property type="entry name" value="M1_APN_like"/>
    <property type="match status" value="1"/>
</dbReference>
<dbReference type="Gene3D" id="1.10.390.10">
    <property type="entry name" value="Neutral Protease Domain 2"/>
    <property type="match status" value="1"/>
</dbReference>
<dbReference type="EMBL" id="FQUU01000012">
    <property type="protein sequence ID" value="SHF51740.1"/>
    <property type="molecule type" value="Genomic_DNA"/>
</dbReference>
<dbReference type="GO" id="GO:0008270">
    <property type="term" value="F:zinc ion binding"/>
    <property type="evidence" value="ECO:0007669"/>
    <property type="project" value="InterPro"/>
</dbReference>